<dbReference type="Proteomes" id="UP000219356">
    <property type="component" value="Unassembled WGS sequence"/>
</dbReference>
<accession>A0A285P2C6</accession>
<keyword evidence="9" id="KW-1185">Reference proteome</keyword>
<evidence type="ECO:0000313" key="9">
    <source>
        <dbReference type="Proteomes" id="UP000219356"/>
    </source>
</evidence>
<evidence type="ECO:0000256" key="2">
    <source>
        <dbReference type="ARBA" id="ARBA00022438"/>
    </source>
</evidence>
<sequence length="321" mass="35662">MFELIRDLSKYKGCSQSFVSQIVEKITPFADELHFDKRGNLIVRKFGERYAPKITLLAEVKEEVHVVTSVTDYGALAADANYFSLTFPLGQSVQVVTKKGLLQGVVVASKAEEHAAVIDIGANTKQEARQMGVETGNHVTCYDDQLYLGDEVSGRVVGKGLDNKIAPAIAIKLLQQWDPAEGEIAVIFFSSQNRKQQLSQLEGEAAFYIGSVPRQSTAQKSKETIKLGSGVVIKVADKTIPINQTLKNLLVDLAIAHDIAFQLEFLFQHRYKKLSTKTPISVLNIPIEHLDQTTQVVSIKDLENTNQLIQTYLLRSKELQF</sequence>
<reference evidence="9" key="1">
    <citation type="submission" date="2017-09" db="EMBL/GenBank/DDBJ databases">
        <authorList>
            <person name="Varghese N."/>
            <person name="Submissions S."/>
        </authorList>
    </citation>
    <scope>NUCLEOTIDE SEQUENCE [LARGE SCALE GENOMIC DNA]</scope>
    <source>
        <strain evidence="9">CGMCC 1.8913</strain>
    </source>
</reference>
<evidence type="ECO:0000256" key="6">
    <source>
        <dbReference type="PIRNR" id="PIRNR001123"/>
    </source>
</evidence>
<keyword evidence="4 7" id="KW-0479">Metal-binding</keyword>
<name>A0A285P2C6_9BACI</name>
<dbReference type="SUPFAM" id="SSF53187">
    <property type="entry name" value="Zn-dependent exopeptidases"/>
    <property type="match status" value="1"/>
</dbReference>
<evidence type="ECO:0000256" key="1">
    <source>
        <dbReference type="ARBA" id="ARBA00006272"/>
    </source>
</evidence>
<dbReference type="Gene3D" id="2.40.30.40">
    <property type="entry name" value="Peptidase M42, domain 2"/>
    <property type="match status" value="1"/>
</dbReference>
<dbReference type="PIRSF" id="PIRSF001123">
    <property type="entry name" value="PepA_GA"/>
    <property type="match status" value="1"/>
</dbReference>
<dbReference type="SUPFAM" id="SSF101821">
    <property type="entry name" value="Aminopeptidase/glucanase lid domain"/>
    <property type="match status" value="1"/>
</dbReference>
<dbReference type="EMBL" id="OBEK01000004">
    <property type="protein sequence ID" value="SNZ15427.1"/>
    <property type="molecule type" value="Genomic_DNA"/>
</dbReference>
<dbReference type="InterPro" id="IPR051464">
    <property type="entry name" value="Peptidase_M42_aminopept"/>
</dbReference>
<gene>
    <name evidence="8" type="ORF">SAMN05421503_2630</name>
</gene>
<keyword evidence="2" id="KW-0031">Aminopeptidase</keyword>
<protein>
    <submittedName>
        <fullName evidence="8">Endoglucanase</fullName>
    </submittedName>
</protein>
<evidence type="ECO:0000256" key="5">
    <source>
        <dbReference type="ARBA" id="ARBA00022801"/>
    </source>
</evidence>
<dbReference type="PANTHER" id="PTHR32481:SF7">
    <property type="entry name" value="AMINOPEPTIDASE YHFE-RELATED"/>
    <property type="match status" value="1"/>
</dbReference>
<feature type="binding site" evidence="7">
    <location>
        <position position="162"/>
    </location>
    <ligand>
        <name>Zn(2+)</name>
        <dbReference type="ChEBI" id="CHEBI:29105"/>
        <label>2</label>
    </ligand>
</feature>
<evidence type="ECO:0000313" key="8">
    <source>
        <dbReference type="EMBL" id="SNZ15427.1"/>
    </source>
</evidence>
<dbReference type="InterPro" id="IPR008007">
    <property type="entry name" value="Peptidase_M42"/>
</dbReference>
<feature type="binding site" evidence="7">
    <location>
        <position position="162"/>
    </location>
    <ligand>
        <name>Zn(2+)</name>
        <dbReference type="ChEBI" id="CHEBI:29105"/>
        <label>1</label>
    </ligand>
</feature>
<dbReference type="InterPro" id="IPR023367">
    <property type="entry name" value="Peptidase_M42_dom2"/>
</dbReference>
<dbReference type="GO" id="GO:0006508">
    <property type="term" value="P:proteolysis"/>
    <property type="evidence" value="ECO:0007669"/>
    <property type="project" value="UniProtKB-KW"/>
</dbReference>
<dbReference type="Pfam" id="PF05343">
    <property type="entry name" value="Peptidase_M42"/>
    <property type="match status" value="1"/>
</dbReference>
<evidence type="ECO:0000256" key="3">
    <source>
        <dbReference type="ARBA" id="ARBA00022670"/>
    </source>
</evidence>
<proteinExistence type="inferred from homology"/>
<comment type="cofactor">
    <cofactor evidence="7">
        <name>a divalent metal cation</name>
        <dbReference type="ChEBI" id="CHEBI:60240"/>
    </cofactor>
    <text evidence="7">Binds 2 divalent metal cations per subunit.</text>
</comment>
<dbReference type="AlphaFoldDB" id="A0A285P2C6"/>
<keyword evidence="5" id="KW-0378">Hydrolase</keyword>
<keyword evidence="3" id="KW-0645">Protease</keyword>
<dbReference type="GO" id="GO:0004177">
    <property type="term" value="F:aminopeptidase activity"/>
    <property type="evidence" value="ECO:0007669"/>
    <property type="project" value="UniProtKB-UniRule"/>
</dbReference>
<dbReference type="RefSeq" id="WP_179637043.1">
    <property type="nucleotide sequence ID" value="NZ_OBEK01000004.1"/>
</dbReference>
<dbReference type="PANTHER" id="PTHR32481">
    <property type="entry name" value="AMINOPEPTIDASE"/>
    <property type="match status" value="1"/>
</dbReference>
<dbReference type="STRING" id="586416.GZ22_02225"/>
<dbReference type="Gene3D" id="3.40.630.10">
    <property type="entry name" value="Zn peptidases"/>
    <property type="match status" value="1"/>
</dbReference>
<organism evidence="8 9">
    <name type="scientific">Terribacillus aidingensis</name>
    <dbReference type="NCBI Taxonomy" id="586416"/>
    <lineage>
        <taxon>Bacteria</taxon>
        <taxon>Bacillati</taxon>
        <taxon>Bacillota</taxon>
        <taxon>Bacilli</taxon>
        <taxon>Bacillales</taxon>
        <taxon>Bacillaceae</taxon>
        <taxon>Terribacillus</taxon>
    </lineage>
</organism>
<comment type="similarity">
    <text evidence="1 6">Belongs to the peptidase M42 family.</text>
</comment>
<evidence type="ECO:0000256" key="4">
    <source>
        <dbReference type="ARBA" id="ARBA00022723"/>
    </source>
</evidence>
<dbReference type="GO" id="GO:0046872">
    <property type="term" value="F:metal ion binding"/>
    <property type="evidence" value="ECO:0007669"/>
    <property type="project" value="UniProtKB-UniRule"/>
</dbReference>
<evidence type="ECO:0000256" key="7">
    <source>
        <dbReference type="PIRSR" id="PIRSR001123-2"/>
    </source>
</evidence>